<dbReference type="Proteomes" id="UP001165343">
    <property type="component" value="Unassembled WGS sequence"/>
</dbReference>
<sequence>MNGWIILALLFAVAVAGLWLLRVRGALLQLSAAALLFGCAGYALQGHPFVAGSPREAASVEPALPLRDIRHAFFGHFTGEESWLSMSEALASAGDTEDAVGVLQNAVGKYPGNPQLWIGLGNALVDHARTMTPASEYAYRRAAELAPGHPAPPFFAGLALARSGNRDTALAMWKEILASAPADADWRPLVEDAIAALNAPPPRQPTGS</sequence>
<organism evidence="1 2">
    <name type="scientific">Sphingomonas anseongensis</name>
    <dbReference type="NCBI Taxonomy" id="2908207"/>
    <lineage>
        <taxon>Bacteria</taxon>
        <taxon>Pseudomonadati</taxon>
        <taxon>Pseudomonadota</taxon>
        <taxon>Alphaproteobacteria</taxon>
        <taxon>Sphingomonadales</taxon>
        <taxon>Sphingomonadaceae</taxon>
        <taxon>Sphingomonas</taxon>
    </lineage>
</organism>
<comment type="caution">
    <text evidence="1">The sequence shown here is derived from an EMBL/GenBank/DDBJ whole genome shotgun (WGS) entry which is preliminary data.</text>
</comment>
<evidence type="ECO:0000313" key="1">
    <source>
        <dbReference type="EMBL" id="MCL6678184.1"/>
    </source>
</evidence>
<accession>A0ABT0RD46</accession>
<name>A0ABT0RD46_9SPHN</name>
<gene>
    <name evidence="1" type="ORF">LZ519_02465</name>
</gene>
<dbReference type="EMBL" id="JAMGBC010000001">
    <property type="protein sequence ID" value="MCL6678184.1"/>
    <property type="molecule type" value="Genomic_DNA"/>
</dbReference>
<keyword evidence="2" id="KW-1185">Reference proteome</keyword>
<dbReference type="InterPro" id="IPR011990">
    <property type="entry name" value="TPR-like_helical_dom_sf"/>
</dbReference>
<dbReference type="SUPFAM" id="SSF48452">
    <property type="entry name" value="TPR-like"/>
    <property type="match status" value="1"/>
</dbReference>
<dbReference type="Gene3D" id="1.25.40.10">
    <property type="entry name" value="Tetratricopeptide repeat domain"/>
    <property type="match status" value="1"/>
</dbReference>
<dbReference type="RefSeq" id="WP_249867152.1">
    <property type="nucleotide sequence ID" value="NZ_JAMGBC010000001.1"/>
</dbReference>
<evidence type="ECO:0000313" key="2">
    <source>
        <dbReference type="Proteomes" id="UP001165343"/>
    </source>
</evidence>
<dbReference type="Pfam" id="PF13428">
    <property type="entry name" value="TPR_14"/>
    <property type="match status" value="1"/>
</dbReference>
<proteinExistence type="predicted"/>
<protein>
    <submittedName>
        <fullName evidence="1">Tetratricopeptide repeat protein</fullName>
    </submittedName>
</protein>
<reference evidence="1" key="1">
    <citation type="submission" date="2022-05" db="EMBL/GenBank/DDBJ databases">
        <authorList>
            <person name="Jo J.-H."/>
            <person name="Im W.-T."/>
        </authorList>
    </citation>
    <scope>NUCLEOTIDE SEQUENCE</scope>
    <source>
        <strain evidence="1">RG327</strain>
    </source>
</reference>